<dbReference type="EMBL" id="BONY01000038">
    <property type="protein sequence ID" value="GIH07599.1"/>
    <property type="molecule type" value="Genomic_DNA"/>
</dbReference>
<gene>
    <name evidence="3" type="ORF">Rhe02_56660</name>
</gene>
<dbReference type="PROSITE" id="PS51257">
    <property type="entry name" value="PROKAR_LIPOPROTEIN"/>
    <property type="match status" value="1"/>
</dbReference>
<feature type="chain" id="PRO_5035252197" description="Septum formation-related domain-containing protein" evidence="1">
    <location>
        <begin position="21"/>
        <end position="287"/>
    </location>
</feature>
<dbReference type="Proteomes" id="UP000612899">
    <property type="component" value="Unassembled WGS sequence"/>
</dbReference>
<keyword evidence="1" id="KW-0732">Signal</keyword>
<reference evidence="3" key="1">
    <citation type="submission" date="2021-01" db="EMBL/GenBank/DDBJ databases">
        <title>Whole genome shotgun sequence of Rhizocola hellebori NBRC 109834.</title>
        <authorList>
            <person name="Komaki H."/>
            <person name="Tamura T."/>
        </authorList>
    </citation>
    <scope>NUCLEOTIDE SEQUENCE</scope>
    <source>
        <strain evidence="3">NBRC 109834</strain>
    </source>
</reference>
<accession>A0A8J3VHN8</accession>
<dbReference type="RefSeq" id="WP_203911383.1">
    <property type="nucleotide sequence ID" value="NZ_BONY01000038.1"/>
</dbReference>
<proteinExistence type="predicted"/>
<evidence type="ECO:0000313" key="4">
    <source>
        <dbReference type="Proteomes" id="UP000612899"/>
    </source>
</evidence>
<evidence type="ECO:0000313" key="3">
    <source>
        <dbReference type="EMBL" id="GIH07599.1"/>
    </source>
</evidence>
<dbReference type="AlphaFoldDB" id="A0A8J3VHN8"/>
<keyword evidence="4" id="KW-1185">Reference proteome</keyword>
<dbReference type="InterPro" id="IPR026004">
    <property type="entry name" value="Septum_form"/>
</dbReference>
<organism evidence="3 4">
    <name type="scientific">Rhizocola hellebori</name>
    <dbReference type="NCBI Taxonomy" id="1392758"/>
    <lineage>
        <taxon>Bacteria</taxon>
        <taxon>Bacillati</taxon>
        <taxon>Actinomycetota</taxon>
        <taxon>Actinomycetes</taxon>
        <taxon>Micromonosporales</taxon>
        <taxon>Micromonosporaceae</taxon>
        <taxon>Rhizocola</taxon>
    </lineage>
</organism>
<feature type="domain" description="Septum formation-related" evidence="2">
    <location>
        <begin position="48"/>
        <end position="263"/>
    </location>
</feature>
<evidence type="ECO:0000256" key="1">
    <source>
        <dbReference type="SAM" id="SignalP"/>
    </source>
</evidence>
<evidence type="ECO:0000259" key="2">
    <source>
        <dbReference type="Pfam" id="PF13845"/>
    </source>
</evidence>
<dbReference type="Pfam" id="PF13845">
    <property type="entry name" value="Septum_form"/>
    <property type="match status" value="1"/>
</dbReference>
<sequence length="287" mass="31920">MTRWRAAIAVALVLLTSACATPPPKGTDGDLGNEWPAMAETARWVPQAGTCWDQADDTLLLAAFKPRECAKEEHNYEIIYVGDAGESPQPPVRASANYAKAWSECDAKVTEFFGGQWRERKIRIAIAHPGSDAWEAGARWYVCMLTRVLRINDNGNVRIAGTLKGKFIDPELEFGCHQVDSEGEYLDRKCTEPHNAEYVGIANWDASWESLVAETQKPGAGHDYELCRRLVSSYVGVPNIQTGTWFWLPTEKNWRAGDRTLRCHLYLGETSVSTSMKGVGAKGWPVK</sequence>
<comment type="caution">
    <text evidence="3">The sequence shown here is derived from an EMBL/GenBank/DDBJ whole genome shotgun (WGS) entry which is preliminary data.</text>
</comment>
<feature type="signal peptide" evidence="1">
    <location>
        <begin position="1"/>
        <end position="20"/>
    </location>
</feature>
<name>A0A8J3VHN8_9ACTN</name>
<protein>
    <recommendedName>
        <fullName evidence="2">Septum formation-related domain-containing protein</fullName>
    </recommendedName>
</protein>